<evidence type="ECO:0000256" key="3">
    <source>
        <dbReference type="ARBA" id="ARBA00022989"/>
    </source>
</evidence>
<dbReference type="NCBIfam" id="NF010185">
    <property type="entry name" value="PRK13664.1"/>
    <property type="match status" value="1"/>
</dbReference>
<name>A0A857EZ47_9GAMM</name>
<dbReference type="Pfam" id="PF13980">
    <property type="entry name" value="UPF0370"/>
    <property type="match status" value="1"/>
</dbReference>
<dbReference type="RefSeq" id="WP_145553890.1">
    <property type="nucleotide sequence ID" value="NZ_CABHYN010000024.1"/>
</dbReference>
<comment type="subcellular location">
    <subcellularLocation>
        <location evidence="5">Cell membrane</location>
        <topology evidence="5">Single-pass membrane protein</topology>
    </subcellularLocation>
</comment>
<evidence type="ECO:0000256" key="2">
    <source>
        <dbReference type="ARBA" id="ARBA00022692"/>
    </source>
</evidence>
<dbReference type="HAMAP" id="MF_01566">
    <property type="entry name" value="UPF0370"/>
    <property type="match status" value="1"/>
</dbReference>
<evidence type="ECO:0000256" key="5">
    <source>
        <dbReference type="HAMAP-Rule" id="MF_01566"/>
    </source>
</evidence>
<organism evidence="7 8">
    <name type="scientific">Yersinia canariae</name>
    <dbReference type="NCBI Taxonomy" id="2607663"/>
    <lineage>
        <taxon>Bacteria</taxon>
        <taxon>Pseudomonadati</taxon>
        <taxon>Pseudomonadota</taxon>
        <taxon>Gammaproteobacteria</taxon>
        <taxon>Enterobacterales</taxon>
        <taxon>Yersiniaceae</taxon>
        <taxon>Yersinia</taxon>
    </lineage>
</organism>
<dbReference type="InterPro" id="IPR020910">
    <property type="entry name" value="UPF0370"/>
</dbReference>
<dbReference type="GO" id="GO:0005886">
    <property type="term" value="C:plasma membrane"/>
    <property type="evidence" value="ECO:0007669"/>
    <property type="project" value="UniProtKB-SubCell"/>
</dbReference>
<dbReference type="EMBL" id="CP043727">
    <property type="protein sequence ID" value="QHB31789.1"/>
    <property type="molecule type" value="Genomic_DNA"/>
</dbReference>
<proteinExistence type="inferred from homology"/>
<keyword evidence="8" id="KW-1185">Reference proteome</keyword>
<keyword evidence="3 5" id="KW-1133">Transmembrane helix</keyword>
<sequence>MHWLADYWWVVLILLAGIILNGIKELRRLDHKKFLNNKPEIPPHRDNNAQWDEDDDWPDKGKKK</sequence>
<keyword evidence="2 5" id="KW-0812">Transmembrane</keyword>
<protein>
    <recommendedName>
        <fullName evidence="5">UPF0370 protein F0T03_06160</fullName>
    </recommendedName>
</protein>
<feature type="region of interest" description="Disordered" evidence="6">
    <location>
        <begin position="37"/>
        <end position="64"/>
    </location>
</feature>
<evidence type="ECO:0000256" key="4">
    <source>
        <dbReference type="ARBA" id="ARBA00023136"/>
    </source>
</evidence>
<evidence type="ECO:0000256" key="1">
    <source>
        <dbReference type="ARBA" id="ARBA00022475"/>
    </source>
</evidence>
<dbReference type="Proteomes" id="UP000464402">
    <property type="component" value="Chromosome"/>
</dbReference>
<accession>A0A857EZ47</accession>
<comment type="similarity">
    <text evidence="5">Belongs to the UPF0370 family.</text>
</comment>
<dbReference type="AlphaFoldDB" id="A0A857EZ47"/>
<keyword evidence="1 5" id="KW-1003">Cell membrane</keyword>
<gene>
    <name evidence="7" type="ORF">F0T03_06160</name>
</gene>
<reference evidence="8" key="1">
    <citation type="submission" date="2019-09" db="EMBL/GenBank/DDBJ databases">
        <title>Yersinia canariae sp. nov., isolated from a human yersiniosis case.</title>
        <authorList>
            <person name="Nguyen S.V."/>
            <person name="Greig D."/>
            <person name="Hurley D."/>
            <person name="Cao Y."/>
            <person name="McCabe E."/>
            <person name="Mitchell M."/>
            <person name="Jenkins C."/>
            <person name="Fanning S."/>
        </authorList>
    </citation>
    <scope>NUCLEOTIDE SEQUENCE [LARGE SCALE GENOMIC DNA]</scope>
    <source>
        <strain evidence="8">NCTC 14382</strain>
    </source>
</reference>
<feature type="transmembrane region" description="Helical" evidence="5">
    <location>
        <begin position="6"/>
        <end position="23"/>
    </location>
</feature>
<evidence type="ECO:0000256" key="6">
    <source>
        <dbReference type="SAM" id="MobiDB-lite"/>
    </source>
</evidence>
<dbReference type="KEGG" id="yca:F0T03_06160"/>
<evidence type="ECO:0000313" key="7">
    <source>
        <dbReference type="EMBL" id="QHB31789.1"/>
    </source>
</evidence>
<keyword evidence="4 5" id="KW-0472">Membrane</keyword>
<evidence type="ECO:0000313" key="8">
    <source>
        <dbReference type="Proteomes" id="UP000464402"/>
    </source>
</evidence>